<evidence type="ECO:0000256" key="6">
    <source>
        <dbReference type="PROSITE-ProRule" id="PRU00278"/>
    </source>
</evidence>
<dbReference type="SUPFAM" id="SSF109998">
    <property type="entry name" value="Triger factor/SurA peptide-binding domain-like"/>
    <property type="match status" value="1"/>
</dbReference>
<evidence type="ECO:0000313" key="9">
    <source>
        <dbReference type="EMBL" id="KFE68017.1"/>
    </source>
</evidence>
<dbReference type="RefSeq" id="WP_044188431.1">
    <property type="nucleotide sequence ID" value="NZ_JMCB01000006.1"/>
</dbReference>
<proteinExistence type="predicted"/>
<evidence type="ECO:0000256" key="5">
    <source>
        <dbReference type="ARBA" id="ARBA00023235"/>
    </source>
</evidence>
<dbReference type="Pfam" id="PF13624">
    <property type="entry name" value="SurA_N_3"/>
    <property type="match status" value="1"/>
</dbReference>
<comment type="caution">
    <text evidence="9">The sequence shown here is derived from an EMBL/GenBank/DDBJ whole genome shotgun (WGS) entry which is preliminary data.</text>
</comment>
<reference evidence="9 10" key="1">
    <citation type="submission" date="2014-04" db="EMBL/GenBank/DDBJ databases">
        <title>Genome assembly of Hyalangium minutum DSM 14724.</title>
        <authorList>
            <person name="Sharma G."/>
            <person name="Subramanian S."/>
        </authorList>
    </citation>
    <scope>NUCLEOTIDE SEQUENCE [LARGE SCALE GENOMIC DNA]</scope>
    <source>
        <strain evidence="9 10">DSM 14724</strain>
    </source>
</reference>
<evidence type="ECO:0000256" key="7">
    <source>
        <dbReference type="SAM" id="SignalP"/>
    </source>
</evidence>
<accession>A0A085WK04</accession>
<dbReference type="PROSITE" id="PS51257">
    <property type="entry name" value="PROKAR_LIPOPROTEIN"/>
    <property type="match status" value="1"/>
</dbReference>
<gene>
    <name evidence="9" type="ORF">DB31_7254</name>
</gene>
<organism evidence="9 10">
    <name type="scientific">Hyalangium minutum</name>
    <dbReference type="NCBI Taxonomy" id="394096"/>
    <lineage>
        <taxon>Bacteria</taxon>
        <taxon>Pseudomonadati</taxon>
        <taxon>Myxococcota</taxon>
        <taxon>Myxococcia</taxon>
        <taxon>Myxococcales</taxon>
        <taxon>Cystobacterineae</taxon>
        <taxon>Archangiaceae</taxon>
        <taxon>Hyalangium</taxon>
    </lineage>
</organism>
<evidence type="ECO:0000256" key="2">
    <source>
        <dbReference type="ARBA" id="ARBA00013194"/>
    </source>
</evidence>
<evidence type="ECO:0000259" key="8">
    <source>
        <dbReference type="PROSITE" id="PS50198"/>
    </source>
</evidence>
<comment type="catalytic activity">
    <reaction evidence="1">
        <text>[protein]-peptidylproline (omega=180) = [protein]-peptidylproline (omega=0)</text>
        <dbReference type="Rhea" id="RHEA:16237"/>
        <dbReference type="Rhea" id="RHEA-COMP:10747"/>
        <dbReference type="Rhea" id="RHEA-COMP:10748"/>
        <dbReference type="ChEBI" id="CHEBI:83833"/>
        <dbReference type="ChEBI" id="CHEBI:83834"/>
        <dbReference type="EC" id="5.2.1.8"/>
    </reaction>
</comment>
<dbReference type="Proteomes" id="UP000028725">
    <property type="component" value="Unassembled WGS sequence"/>
</dbReference>
<feature type="domain" description="PpiC" evidence="8">
    <location>
        <begin position="179"/>
        <end position="268"/>
    </location>
</feature>
<dbReference type="SUPFAM" id="SSF54534">
    <property type="entry name" value="FKBP-like"/>
    <property type="match status" value="1"/>
</dbReference>
<evidence type="ECO:0000256" key="3">
    <source>
        <dbReference type="ARBA" id="ARBA00022729"/>
    </source>
</evidence>
<dbReference type="EMBL" id="JMCB01000006">
    <property type="protein sequence ID" value="KFE68017.1"/>
    <property type="molecule type" value="Genomic_DNA"/>
</dbReference>
<dbReference type="Gene3D" id="3.10.50.40">
    <property type="match status" value="1"/>
</dbReference>
<dbReference type="InterPro" id="IPR046357">
    <property type="entry name" value="PPIase_dom_sf"/>
</dbReference>
<dbReference type="OrthoDB" id="14196at2"/>
<protein>
    <recommendedName>
        <fullName evidence="2">peptidylprolyl isomerase</fullName>
        <ecNumber evidence="2">5.2.1.8</ecNumber>
    </recommendedName>
</protein>
<sequence>MRPFPTRTSPLLLVTLALGTLGAVGCNKPPEAEPDANVVATVNGEGVRRADFEQELTRELSSSEGPELTPEEVEPFKRALLDSIVKRLLLLQEAKQHNITVTPEEVDRQMLRLTGDYPTDSFSDALAQGQLSLAELRARESQRLIIEKLFANHVYARVAVTEEELRAYFTAHEAEFQEPEEVHAAQLVVKGLDEAKRVQALLKSGKKFADLARRYSLSADAKVGGDLGFFPRGQMPKAFDDVVFNMRPGQVSDVVSTEYGFHLFKVIEFKPGRKRDLAEVRGQIEARIVMLKQSEAQEAFEKELQEKAKIWVNEAALQTIRGKPVPQAPAAE</sequence>
<dbReference type="AlphaFoldDB" id="A0A085WK04"/>
<evidence type="ECO:0000256" key="1">
    <source>
        <dbReference type="ARBA" id="ARBA00000971"/>
    </source>
</evidence>
<feature type="signal peptide" evidence="7">
    <location>
        <begin position="1"/>
        <end position="25"/>
    </location>
</feature>
<name>A0A085WK04_9BACT</name>
<evidence type="ECO:0000313" key="10">
    <source>
        <dbReference type="Proteomes" id="UP000028725"/>
    </source>
</evidence>
<keyword evidence="10" id="KW-1185">Reference proteome</keyword>
<feature type="chain" id="PRO_5007756052" description="peptidylprolyl isomerase" evidence="7">
    <location>
        <begin position="26"/>
        <end position="332"/>
    </location>
</feature>
<dbReference type="InterPro" id="IPR050245">
    <property type="entry name" value="PrsA_foldase"/>
</dbReference>
<dbReference type="EC" id="5.2.1.8" evidence="2"/>
<dbReference type="Gene3D" id="1.10.4030.10">
    <property type="entry name" value="Porin chaperone SurA, peptide-binding domain"/>
    <property type="match status" value="1"/>
</dbReference>
<keyword evidence="4 6" id="KW-0697">Rotamase</keyword>
<evidence type="ECO:0000256" key="4">
    <source>
        <dbReference type="ARBA" id="ARBA00023110"/>
    </source>
</evidence>
<dbReference type="GO" id="GO:0003755">
    <property type="term" value="F:peptidyl-prolyl cis-trans isomerase activity"/>
    <property type="evidence" value="ECO:0007669"/>
    <property type="project" value="UniProtKB-KW"/>
</dbReference>
<dbReference type="PROSITE" id="PS50198">
    <property type="entry name" value="PPIC_PPIASE_2"/>
    <property type="match status" value="1"/>
</dbReference>
<keyword evidence="3 7" id="KW-0732">Signal</keyword>
<dbReference type="STRING" id="394096.DB31_7254"/>
<dbReference type="InterPro" id="IPR000297">
    <property type="entry name" value="PPIase_PpiC"/>
</dbReference>
<dbReference type="PATRIC" id="fig|394096.3.peg.3295"/>
<dbReference type="InterPro" id="IPR027304">
    <property type="entry name" value="Trigger_fact/SurA_dom_sf"/>
</dbReference>
<dbReference type="PANTHER" id="PTHR47245:SF1">
    <property type="entry name" value="FOLDASE PROTEIN PRSA"/>
    <property type="match status" value="1"/>
</dbReference>
<dbReference type="Pfam" id="PF13145">
    <property type="entry name" value="Rotamase_2"/>
    <property type="match status" value="1"/>
</dbReference>
<keyword evidence="5 6" id="KW-0413">Isomerase</keyword>
<dbReference type="PANTHER" id="PTHR47245">
    <property type="entry name" value="PEPTIDYLPROLYL ISOMERASE"/>
    <property type="match status" value="1"/>
</dbReference>